<feature type="non-terminal residue" evidence="8">
    <location>
        <position position="364"/>
    </location>
</feature>
<organism evidence="8 9">
    <name type="scientific">Lacticaseibacillus paracasei subsp. paracasei Lpp123</name>
    <dbReference type="NCBI Taxonomy" id="1256201"/>
    <lineage>
        <taxon>Bacteria</taxon>
        <taxon>Bacillati</taxon>
        <taxon>Bacillota</taxon>
        <taxon>Bacilli</taxon>
        <taxon>Lactobacillales</taxon>
        <taxon>Lactobacillaceae</taxon>
        <taxon>Lacticaseibacillus</taxon>
    </lineage>
</organism>
<accession>A0A829GKS2</accession>
<dbReference type="Pfam" id="PF00004">
    <property type="entry name" value="AAA"/>
    <property type="match status" value="1"/>
</dbReference>
<dbReference type="PANTHER" id="PTHR13779:SF7">
    <property type="entry name" value="ATPASE WRNIP1"/>
    <property type="match status" value="1"/>
</dbReference>
<dbReference type="InterPro" id="IPR032423">
    <property type="entry name" value="AAA_assoc_2"/>
</dbReference>
<proteinExistence type="inferred from homology"/>
<protein>
    <recommendedName>
        <fullName evidence="2">Replication-associated recombination protein A</fullName>
    </recommendedName>
</protein>
<evidence type="ECO:0000259" key="6">
    <source>
        <dbReference type="Pfam" id="PF12002"/>
    </source>
</evidence>
<evidence type="ECO:0000259" key="5">
    <source>
        <dbReference type="Pfam" id="PF00004"/>
    </source>
</evidence>
<dbReference type="FunFam" id="1.10.8.60:FF:000029">
    <property type="entry name" value="Replication-associated recombination protein A"/>
    <property type="match status" value="1"/>
</dbReference>
<reference evidence="8 9" key="1">
    <citation type="journal article" date="2013" name="PLoS ONE">
        <title>Lactobacillus paracasei comparative genomics: towards species pan-genome definition and exploitation of diversity.</title>
        <authorList>
            <person name="Smokvina T."/>
            <person name="Wels M."/>
            <person name="Polka J."/>
            <person name="Chervaux C."/>
            <person name="Brisse S."/>
            <person name="Boekhorst J."/>
            <person name="van Hylckama Vlieg J.E."/>
            <person name="Siezen R.J."/>
        </authorList>
    </citation>
    <scope>NUCLEOTIDE SEQUENCE [LARGE SCALE GENOMIC DNA]</scope>
    <source>
        <strain evidence="8 9">Lpp123</strain>
    </source>
</reference>
<evidence type="ECO:0000256" key="4">
    <source>
        <dbReference type="ARBA" id="ARBA00022840"/>
    </source>
</evidence>
<comment type="similarity">
    <text evidence="1">Belongs to the AAA ATPase family. RarA/MGS1/WRNIP1 subfamily.</text>
</comment>
<comment type="caution">
    <text evidence="8">The sequence shown here is derived from an EMBL/GenBank/DDBJ whole genome shotgun (WGS) entry which is preliminary data.</text>
</comment>
<dbReference type="GO" id="GO:0016887">
    <property type="term" value="F:ATP hydrolysis activity"/>
    <property type="evidence" value="ECO:0007669"/>
    <property type="project" value="InterPro"/>
</dbReference>
<dbReference type="InterPro" id="IPR051314">
    <property type="entry name" value="AAA_ATPase_RarA/MGS1/WRNIP1"/>
</dbReference>
<dbReference type="CDD" id="cd18139">
    <property type="entry name" value="HLD_clamp_RarA"/>
    <property type="match status" value="1"/>
</dbReference>
<dbReference type="InterPro" id="IPR027417">
    <property type="entry name" value="P-loop_NTPase"/>
</dbReference>
<dbReference type="Gene3D" id="1.10.8.60">
    <property type="match status" value="1"/>
</dbReference>
<dbReference type="Gene3D" id="1.20.272.10">
    <property type="match status" value="1"/>
</dbReference>
<dbReference type="GO" id="GO:0005524">
    <property type="term" value="F:ATP binding"/>
    <property type="evidence" value="ECO:0007669"/>
    <property type="project" value="UniProtKB-KW"/>
</dbReference>
<keyword evidence="4" id="KW-0067">ATP-binding</keyword>
<evidence type="ECO:0000259" key="7">
    <source>
        <dbReference type="Pfam" id="PF16193"/>
    </source>
</evidence>
<dbReference type="GO" id="GO:0000731">
    <property type="term" value="P:DNA synthesis involved in DNA repair"/>
    <property type="evidence" value="ECO:0007669"/>
    <property type="project" value="TreeGrafter"/>
</dbReference>
<feature type="domain" description="MgsA AAA+ ATPase C-terminal" evidence="6">
    <location>
        <begin position="199"/>
        <end position="363"/>
    </location>
</feature>
<dbReference type="Pfam" id="PF16193">
    <property type="entry name" value="AAA_assoc_2"/>
    <property type="match status" value="1"/>
</dbReference>
<dbReference type="Gene3D" id="1.10.3710.10">
    <property type="entry name" value="DNA polymerase III clamp loader subunits, C-terminal domain"/>
    <property type="match status" value="1"/>
</dbReference>
<dbReference type="InterPro" id="IPR008921">
    <property type="entry name" value="DNA_pol3_clamp-load_cplx_C"/>
</dbReference>
<dbReference type="FunFam" id="1.20.272.10:FF:000001">
    <property type="entry name" value="Putative AAA family ATPase"/>
    <property type="match status" value="1"/>
</dbReference>
<evidence type="ECO:0000313" key="8">
    <source>
        <dbReference type="EMBL" id="EPC58041.1"/>
    </source>
</evidence>
<dbReference type="PANTHER" id="PTHR13779">
    <property type="entry name" value="WERNER HELICASE-INTERACTING PROTEIN 1 FAMILY MEMBER"/>
    <property type="match status" value="1"/>
</dbReference>
<dbReference type="EMBL" id="ANJW01000123">
    <property type="protein sequence ID" value="EPC58041.1"/>
    <property type="molecule type" value="Genomic_DNA"/>
</dbReference>
<name>A0A829GKS2_LACPA</name>
<evidence type="ECO:0000256" key="1">
    <source>
        <dbReference type="ARBA" id="ARBA00008959"/>
    </source>
</evidence>
<evidence type="ECO:0000256" key="2">
    <source>
        <dbReference type="ARBA" id="ARBA00020776"/>
    </source>
</evidence>
<gene>
    <name evidence="8" type="ORF">Lpp123_02129</name>
</gene>
<dbReference type="Gene3D" id="3.40.50.300">
    <property type="entry name" value="P-loop containing nucleotide triphosphate hydrolases"/>
    <property type="match status" value="1"/>
</dbReference>
<dbReference type="GO" id="GO:0017116">
    <property type="term" value="F:single-stranded DNA helicase activity"/>
    <property type="evidence" value="ECO:0007669"/>
    <property type="project" value="TreeGrafter"/>
</dbReference>
<dbReference type="SUPFAM" id="SSF52540">
    <property type="entry name" value="P-loop containing nucleoside triphosphate hydrolases"/>
    <property type="match status" value="1"/>
</dbReference>
<keyword evidence="3" id="KW-0547">Nucleotide-binding</keyword>
<dbReference type="GO" id="GO:0008047">
    <property type="term" value="F:enzyme activator activity"/>
    <property type="evidence" value="ECO:0007669"/>
    <property type="project" value="TreeGrafter"/>
</dbReference>
<dbReference type="InterPro" id="IPR003959">
    <property type="entry name" value="ATPase_AAA_core"/>
</dbReference>
<sequence length="364" mass="39504">MASAIAGSTKYAFRILNAATDTKKDLQIVAEEAKMSGTVILLLDEIHRLDKTKQDFLLPLLESGRIVLIGATTENPYMNIQPAIRSRTQIFQVKPLTPDDIASAINRALADHKRGLGDYQVDLQPDALDYLTHATNGDLRSALNGLELAVLSTPASDDGTITIDLTTIQQSLQKPALAGDTNGDAHYDIISAFQKSIRGSDADAALHYLARLIAIGDLNSITRRLLVIAYEDIGLANPATASRTLTAIQSAERLGLPEGRIPLADAVIDLCLAPKSNSGIKAIDEALADVENGNAGQIPDDLRDAHYRGAKQLGHGIDYKLPHNYPNGWVAQQYLPDNLKNKHYYQPKATGRYEAALAQRLQQL</sequence>
<feature type="domain" description="AAA C-terminal" evidence="7">
    <location>
        <begin position="118"/>
        <end position="198"/>
    </location>
</feature>
<dbReference type="GO" id="GO:0003677">
    <property type="term" value="F:DNA binding"/>
    <property type="evidence" value="ECO:0007669"/>
    <property type="project" value="InterPro"/>
</dbReference>
<evidence type="ECO:0000313" key="9">
    <source>
        <dbReference type="Proteomes" id="UP000014316"/>
    </source>
</evidence>
<dbReference type="InterPro" id="IPR021886">
    <property type="entry name" value="MgsA_C"/>
</dbReference>
<evidence type="ECO:0000256" key="3">
    <source>
        <dbReference type="ARBA" id="ARBA00022741"/>
    </source>
</evidence>
<dbReference type="SUPFAM" id="SSF48019">
    <property type="entry name" value="post-AAA+ oligomerization domain-like"/>
    <property type="match status" value="1"/>
</dbReference>
<dbReference type="Pfam" id="PF12002">
    <property type="entry name" value="MgsA_C"/>
    <property type="match status" value="1"/>
</dbReference>
<dbReference type="FunFam" id="1.10.3710.10:FF:000003">
    <property type="entry name" value="ATPase, AAA family protein"/>
    <property type="match status" value="1"/>
</dbReference>
<dbReference type="Proteomes" id="UP000014316">
    <property type="component" value="Unassembled WGS sequence"/>
</dbReference>
<dbReference type="GO" id="GO:0006261">
    <property type="term" value="P:DNA-templated DNA replication"/>
    <property type="evidence" value="ECO:0007669"/>
    <property type="project" value="TreeGrafter"/>
</dbReference>
<feature type="domain" description="ATPase AAA-type core" evidence="5">
    <location>
        <begin position="1"/>
        <end position="93"/>
    </location>
</feature>
<dbReference type="AlphaFoldDB" id="A0A829GKS2"/>